<reference evidence="2" key="2">
    <citation type="journal article" date="2024" name="Plant">
        <title>Genomic evolution and insights into agronomic trait innovations of Sesamum species.</title>
        <authorList>
            <person name="Miao H."/>
            <person name="Wang L."/>
            <person name="Qu L."/>
            <person name="Liu H."/>
            <person name="Sun Y."/>
            <person name="Le M."/>
            <person name="Wang Q."/>
            <person name="Wei S."/>
            <person name="Zheng Y."/>
            <person name="Lin W."/>
            <person name="Duan Y."/>
            <person name="Cao H."/>
            <person name="Xiong S."/>
            <person name="Wang X."/>
            <person name="Wei L."/>
            <person name="Li C."/>
            <person name="Ma Q."/>
            <person name="Ju M."/>
            <person name="Zhao R."/>
            <person name="Li G."/>
            <person name="Mu C."/>
            <person name="Tian Q."/>
            <person name="Mei H."/>
            <person name="Zhang T."/>
            <person name="Gao T."/>
            <person name="Zhang H."/>
        </authorList>
    </citation>
    <scope>NUCLEOTIDE SEQUENCE</scope>
    <source>
        <strain evidence="2">KEN1</strain>
    </source>
</reference>
<evidence type="ECO:0000313" key="2">
    <source>
        <dbReference type="EMBL" id="KAL0417379.1"/>
    </source>
</evidence>
<proteinExistence type="predicted"/>
<evidence type="ECO:0000259" key="1">
    <source>
        <dbReference type="Pfam" id="PF23080"/>
    </source>
</evidence>
<sequence>MKTGFLDIWEPATLTIKKDGYNIKCVGPTGVSVTEKFSPSTIVSIPYGSPAEFSIIDSQGIERILRAENSSLDRSG</sequence>
<comment type="caution">
    <text evidence="2">The sequence shown here is derived from an EMBL/GenBank/DDBJ whole genome shotgun (WGS) entry which is preliminary data.</text>
</comment>
<gene>
    <name evidence="2" type="ORF">Slati_3569800</name>
</gene>
<organism evidence="2">
    <name type="scientific">Sesamum latifolium</name>
    <dbReference type="NCBI Taxonomy" id="2727402"/>
    <lineage>
        <taxon>Eukaryota</taxon>
        <taxon>Viridiplantae</taxon>
        <taxon>Streptophyta</taxon>
        <taxon>Embryophyta</taxon>
        <taxon>Tracheophyta</taxon>
        <taxon>Spermatophyta</taxon>
        <taxon>Magnoliopsida</taxon>
        <taxon>eudicotyledons</taxon>
        <taxon>Gunneridae</taxon>
        <taxon>Pentapetalae</taxon>
        <taxon>asterids</taxon>
        <taxon>lamiids</taxon>
        <taxon>Lamiales</taxon>
        <taxon>Pedaliaceae</taxon>
        <taxon>Sesamum</taxon>
    </lineage>
</organism>
<protein>
    <recommendedName>
        <fullName evidence="1">DUF7046 domain-containing protein</fullName>
    </recommendedName>
</protein>
<accession>A0AAW2UK36</accession>
<dbReference type="PANTHER" id="PTHR31149">
    <property type="entry name" value="EXPRESSED PROTEIN"/>
    <property type="match status" value="1"/>
</dbReference>
<dbReference type="InterPro" id="IPR055474">
    <property type="entry name" value="DUF7046"/>
</dbReference>
<feature type="domain" description="DUF7046" evidence="1">
    <location>
        <begin position="2"/>
        <end position="73"/>
    </location>
</feature>
<dbReference type="EMBL" id="JACGWN010000012">
    <property type="protein sequence ID" value="KAL0417379.1"/>
    <property type="molecule type" value="Genomic_DNA"/>
</dbReference>
<dbReference type="Pfam" id="PF23080">
    <property type="entry name" value="DUF7046"/>
    <property type="match status" value="1"/>
</dbReference>
<reference evidence="2" key="1">
    <citation type="submission" date="2020-06" db="EMBL/GenBank/DDBJ databases">
        <authorList>
            <person name="Li T."/>
            <person name="Hu X."/>
            <person name="Zhang T."/>
            <person name="Song X."/>
            <person name="Zhang H."/>
            <person name="Dai N."/>
            <person name="Sheng W."/>
            <person name="Hou X."/>
            <person name="Wei L."/>
        </authorList>
    </citation>
    <scope>NUCLEOTIDE SEQUENCE</scope>
    <source>
        <strain evidence="2">KEN1</strain>
        <tissue evidence="2">Leaf</tissue>
    </source>
</reference>
<dbReference type="GO" id="GO:0005886">
    <property type="term" value="C:plasma membrane"/>
    <property type="evidence" value="ECO:0007669"/>
    <property type="project" value="TreeGrafter"/>
</dbReference>
<dbReference type="AlphaFoldDB" id="A0AAW2UK36"/>
<dbReference type="PANTHER" id="PTHR31149:SF10">
    <property type="entry name" value="OS05G0100900 PROTEIN"/>
    <property type="match status" value="1"/>
</dbReference>
<name>A0AAW2UK36_9LAMI</name>